<evidence type="ECO:0000313" key="7">
    <source>
        <dbReference type="Proteomes" id="UP001596368"/>
    </source>
</evidence>
<dbReference type="InterPro" id="IPR036388">
    <property type="entry name" value="WH-like_DNA-bd_sf"/>
</dbReference>
<dbReference type="InterPro" id="IPR012967">
    <property type="entry name" value="COMT_dimerisation"/>
</dbReference>
<evidence type="ECO:0000313" key="6">
    <source>
        <dbReference type="EMBL" id="MFC7135624.1"/>
    </source>
</evidence>
<evidence type="ECO:0000259" key="5">
    <source>
        <dbReference type="Pfam" id="PF08100"/>
    </source>
</evidence>
<dbReference type="InterPro" id="IPR001077">
    <property type="entry name" value="COMT_C"/>
</dbReference>
<evidence type="ECO:0000256" key="2">
    <source>
        <dbReference type="ARBA" id="ARBA00022679"/>
    </source>
</evidence>
<keyword evidence="2" id="KW-0808">Transferase</keyword>
<dbReference type="InterPro" id="IPR029063">
    <property type="entry name" value="SAM-dependent_MTases_sf"/>
</dbReference>
<evidence type="ECO:0000256" key="1">
    <source>
        <dbReference type="ARBA" id="ARBA00022603"/>
    </source>
</evidence>
<dbReference type="GO" id="GO:0008168">
    <property type="term" value="F:methyltransferase activity"/>
    <property type="evidence" value="ECO:0007669"/>
    <property type="project" value="UniProtKB-KW"/>
</dbReference>
<comment type="caution">
    <text evidence="6">The sequence shown here is derived from an EMBL/GenBank/DDBJ whole genome shotgun (WGS) entry which is preliminary data.</text>
</comment>
<dbReference type="PROSITE" id="PS51683">
    <property type="entry name" value="SAM_OMT_II"/>
    <property type="match status" value="1"/>
</dbReference>
<dbReference type="RefSeq" id="WP_284013030.1">
    <property type="nucleotide sequence ID" value="NZ_CP126156.1"/>
</dbReference>
<evidence type="ECO:0000259" key="4">
    <source>
        <dbReference type="Pfam" id="PF00891"/>
    </source>
</evidence>
<dbReference type="SUPFAM" id="SSF53335">
    <property type="entry name" value="S-adenosyl-L-methionine-dependent methyltransferases"/>
    <property type="match status" value="1"/>
</dbReference>
<proteinExistence type="predicted"/>
<dbReference type="AlphaFoldDB" id="A0ABD5XU17"/>
<dbReference type="InterPro" id="IPR036390">
    <property type="entry name" value="WH_DNA-bd_sf"/>
</dbReference>
<feature type="domain" description="O-methyltransferase C-terminal" evidence="4">
    <location>
        <begin position="134"/>
        <end position="332"/>
    </location>
</feature>
<dbReference type="Proteomes" id="UP001596368">
    <property type="component" value="Unassembled WGS sequence"/>
</dbReference>
<dbReference type="EMBL" id="JBHSZG010000001">
    <property type="protein sequence ID" value="MFC7135624.1"/>
    <property type="molecule type" value="Genomic_DNA"/>
</dbReference>
<dbReference type="PANTHER" id="PTHR43712">
    <property type="entry name" value="PUTATIVE (AFU_ORTHOLOGUE AFUA_4G14580)-RELATED"/>
    <property type="match status" value="1"/>
</dbReference>
<dbReference type="GO" id="GO:0032259">
    <property type="term" value="P:methylation"/>
    <property type="evidence" value="ECO:0007669"/>
    <property type="project" value="UniProtKB-KW"/>
</dbReference>
<dbReference type="GeneID" id="81123120"/>
<keyword evidence="7" id="KW-1185">Reference proteome</keyword>
<organism evidence="6 7">
    <name type="scientific">Halobaculum litoreum</name>
    <dbReference type="NCBI Taxonomy" id="3031998"/>
    <lineage>
        <taxon>Archaea</taxon>
        <taxon>Methanobacteriati</taxon>
        <taxon>Methanobacteriota</taxon>
        <taxon>Stenosarchaea group</taxon>
        <taxon>Halobacteria</taxon>
        <taxon>Halobacteriales</taxon>
        <taxon>Haloferacaceae</taxon>
        <taxon>Halobaculum</taxon>
    </lineage>
</organism>
<dbReference type="Pfam" id="PF08100">
    <property type="entry name" value="Dimerisation"/>
    <property type="match status" value="1"/>
</dbReference>
<accession>A0ABD5XU17</accession>
<dbReference type="Gene3D" id="3.40.50.150">
    <property type="entry name" value="Vaccinia Virus protein VP39"/>
    <property type="match status" value="1"/>
</dbReference>
<feature type="domain" description="O-methyltransferase dimerisation" evidence="5">
    <location>
        <begin position="33"/>
        <end position="95"/>
    </location>
</feature>
<reference evidence="6 7" key="1">
    <citation type="journal article" date="2019" name="Int. J. Syst. Evol. Microbiol.">
        <title>The Global Catalogue of Microorganisms (GCM) 10K type strain sequencing project: providing services to taxonomists for standard genome sequencing and annotation.</title>
        <authorList>
            <consortium name="The Broad Institute Genomics Platform"/>
            <consortium name="The Broad Institute Genome Sequencing Center for Infectious Disease"/>
            <person name="Wu L."/>
            <person name="Ma J."/>
        </authorList>
    </citation>
    <scope>NUCLEOTIDE SEQUENCE [LARGE SCALE GENOMIC DNA]</scope>
    <source>
        <strain evidence="6 7">DT92</strain>
    </source>
</reference>
<sequence length="355" mass="36917">MPVVPGLVERLAFRANLAPAAILDVHGAASLHAASLAAELGVFEALDRPRTVDGLSNALECDPAGLGTLLDALAAVGYVDRDGDRYVRSRATDRWLVADGDADLAPFLRFWTDVVLPYWRDHAARAVREGDPAASLYEWLGDDEAAWATTQAGFRSAATLLRTPVCDALGGVDGERVLDLGGGHGAYAVALAERGADVTLVDHPAALETAREAAATAGVDLALVGGDYLDDDCWERLAAGDGADRPDAGYDLVLLFNVLHGHTPAEAAELLDRATAALAPGGRVAVLDQFAADGPTKLASVGVALIDLTYLVTLGGGTPDSAAVERWLASAGLSGVDSRTFRRAPGVRLLVATRP</sequence>
<dbReference type="CDD" id="cd02440">
    <property type="entry name" value="AdoMet_MTases"/>
    <property type="match status" value="1"/>
</dbReference>
<dbReference type="PANTHER" id="PTHR43712:SF2">
    <property type="entry name" value="O-METHYLTRANSFERASE CICE"/>
    <property type="match status" value="1"/>
</dbReference>
<dbReference type="InterPro" id="IPR016461">
    <property type="entry name" value="COMT-like"/>
</dbReference>
<dbReference type="Pfam" id="PF00891">
    <property type="entry name" value="Methyltransf_2"/>
    <property type="match status" value="1"/>
</dbReference>
<evidence type="ECO:0000256" key="3">
    <source>
        <dbReference type="ARBA" id="ARBA00022691"/>
    </source>
</evidence>
<dbReference type="SUPFAM" id="SSF46785">
    <property type="entry name" value="Winged helix' DNA-binding domain"/>
    <property type="match status" value="1"/>
</dbReference>
<name>A0ABD5XU17_9EURY</name>
<gene>
    <name evidence="6" type="ORF">ACFQRB_01385</name>
</gene>
<dbReference type="Gene3D" id="1.10.10.10">
    <property type="entry name" value="Winged helix-like DNA-binding domain superfamily/Winged helix DNA-binding domain"/>
    <property type="match status" value="1"/>
</dbReference>
<keyword evidence="1 6" id="KW-0489">Methyltransferase</keyword>
<protein>
    <submittedName>
        <fullName evidence="6">Methyltransferase</fullName>
    </submittedName>
</protein>
<keyword evidence="3" id="KW-0949">S-adenosyl-L-methionine</keyword>